<accession>A0ABY9AWD2</accession>
<dbReference type="RefSeq" id="WP_011795775.1">
    <property type="nucleotide sequence ID" value="NZ_CP023687.1"/>
</dbReference>
<protein>
    <submittedName>
        <fullName evidence="1">Uncharacterized protein</fullName>
    </submittedName>
</protein>
<keyword evidence="2" id="KW-1185">Reference proteome</keyword>
<reference evidence="1 2" key="1">
    <citation type="submission" date="2023-06" db="EMBL/GenBank/DDBJ databases">
        <authorList>
            <person name="Ham H."/>
            <person name="Park D.S."/>
        </authorList>
    </citation>
    <scope>NUCLEOTIDE SEQUENCE [LARGE SCALE GENOMIC DNA]</scope>
    <source>
        <strain evidence="1 2">KACC 17005</strain>
    </source>
</reference>
<gene>
    <name evidence="1" type="ORF">QRO08_11440</name>
</gene>
<proteinExistence type="predicted"/>
<evidence type="ECO:0000313" key="1">
    <source>
        <dbReference type="EMBL" id="WIY51138.1"/>
    </source>
</evidence>
<dbReference type="Proteomes" id="UP001242732">
    <property type="component" value="Chromosome"/>
</dbReference>
<name>A0ABY9AWD2_PARCI</name>
<organism evidence="1 2">
    <name type="scientific">Paracidovorax citrulli</name>
    <name type="common">Acidovorax citrulli</name>
    <dbReference type="NCBI Taxonomy" id="80869"/>
    <lineage>
        <taxon>Bacteria</taxon>
        <taxon>Pseudomonadati</taxon>
        <taxon>Pseudomonadota</taxon>
        <taxon>Betaproteobacteria</taxon>
        <taxon>Burkholderiales</taxon>
        <taxon>Comamonadaceae</taxon>
        <taxon>Paracidovorax</taxon>
    </lineage>
</organism>
<sequence>MHSNHNLARPHNEMLSAMLLEWVGQAPVTIHRAFIDLTGNVLCALWLTYALEKAKAWEHGTSKNGLVAIDMTSAECERDTGITRAQQQTCRKVLVQMEILSEVGGQGRAIQYTLNTHRLLDLLMRQAQPLADALRVSRSDASASDAVPAEAATAANRP</sequence>
<evidence type="ECO:0000313" key="2">
    <source>
        <dbReference type="Proteomes" id="UP001242732"/>
    </source>
</evidence>
<dbReference type="EMBL" id="CP127363">
    <property type="protein sequence ID" value="WIY51138.1"/>
    <property type="molecule type" value="Genomic_DNA"/>
</dbReference>